<feature type="transmembrane region" description="Helical" evidence="1">
    <location>
        <begin position="84"/>
        <end position="110"/>
    </location>
</feature>
<evidence type="ECO:0000313" key="2">
    <source>
        <dbReference type="EMBL" id="WEK55307.1"/>
    </source>
</evidence>
<keyword evidence="1" id="KW-0812">Transmembrane</keyword>
<feature type="transmembrane region" description="Helical" evidence="1">
    <location>
        <begin position="165"/>
        <end position="182"/>
    </location>
</feature>
<keyword evidence="3" id="KW-1185">Reference proteome</keyword>
<feature type="transmembrane region" description="Helical" evidence="1">
    <location>
        <begin position="41"/>
        <end position="63"/>
    </location>
</feature>
<keyword evidence="1" id="KW-1133">Transmembrane helix</keyword>
<gene>
    <name evidence="2" type="ORF">P0Y55_04385</name>
</gene>
<evidence type="ECO:0000256" key="1">
    <source>
        <dbReference type="SAM" id="Phobius"/>
    </source>
</evidence>
<dbReference type="EMBL" id="CP119317">
    <property type="protein sequence ID" value="WEK55307.1"/>
    <property type="molecule type" value="Genomic_DNA"/>
</dbReference>
<feature type="transmembrane region" description="Helical" evidence="1">
    <location>
        <begin position="130"/>
        <end position="153"/>
    </location>
</feature>
<feature type="transmembrane region" description="Helical" evidence="1">
    <location>
        <begin position="212"/>
        <end position="230"/>
    </location>
</feature>
<name>A0AA95EYX9_9BACL</name>
<reference evidence="2" key="1">
    <citation type="submission" date="2023-03" db="EMBL/GenBank/DDBJ databases">
        <title>Andean soil-derived lignocellulolytic bacterial consortium as a source of novel taxa and putative plastic-active enzymes.</title>
        <authorList>
            <person name="Diaz-Garcia L."/>
            <person name="Chuvochina M."/>
            <person name="Feuerriegel G."/>
            <person name="Bunk B."/>
            <person name="Sproer C."/>
            <person name="Streit W.R."/>
            <person name="Rodriguez L.M."/>
            <person name="Overmann J."/>
            <person name="Jimenez D.J."/>
        </authorList>
    </citation>
    <scope>NUCLEOTIDE SEQUENCE</scope>
    <source>
        <strain evidence="2">MAG 2441</strain>
    </source>
</reference>
<protein>
    <submittedName>
        <fullName evidence="2">Uncharacterized protein</fullName>
    </submittedName>
</protein>
<sequence length="236" mass="27079">MATWSALFKKDLRLIKTTFLIGLVINLLCLLFAMLVNQYLFIPLLVAALFHVFYVPIILFISLKTEANQLHLWLHNPRSGATLLLSKVLNGIVMTIVSLLVLYVMAGSLVSSRFSLVEAYWSDAKRMGLFIFPHIIMLSILIGIWTLLLWSLYHAFKYRIGRWTWLALISAVIVLGLINELLDSSNLFKWGGWNIQFPEFSIDPISVYTGQYLYHFIAGISLFYLSSWIIDKKVEV</sequence>
<evidence type="ECO:0000313" key="3">
    <source>
        <dbReference type="Proteomes" id="UP001178662"/>
    </source>
</evidence>
<organism evidence="2 3">
    <name type="scientific">Candidatus Cohnella colombiensis</name>
    <dbReference type="NCBI Taxonomy" id="3121368"/>
    <lineage>
        <taxon>Bacteria</taxon>
        <taxon>Bacillati</taxon>
        <taxon>Bacillota</taxon>
        <taxon>Bacilli</taxon>
        <taxon>Bacillales</taxon>
        <taxon>Paenibacillaceae</taxon>
        <taxon>Cohnella</taxon>
    </lineage>
</organism>
<dbReference type="AlphaFoldDB" id="A0AA95EYX9"/>
<feature type="transmembrane region" description="Helical" evidence="1">
    <location>
        <begin position="12"/>
        <end position="35"/>
    </location>
</feature>
<dbReference type="Proteomes" id="UP001178662">
    <property type="component" value="Chromosome"/>
</dbReference>
<keyword evidence="1" id="KW-0472">Membrane</keyword>
<accession>A0AA95EYX9</accession>
<proteinExistence type="predicted"/>